<sequence>MIELPVMIRELRRALTEAMTDGDGEAIRFDLGPIDVEASVTVTTEANGSAKVKFWVVEAGGGAKLSQSDVQRIALTLHPKMAGTDRAPQISGGSVPGER</sequence>
<organism evidence="2 3">
    <name type="scientific">Streptomyces violaceus</name>
    <name type="common">Streptomyces venezuelae</name>
    <dbReference type="NCBI Taxonomy" id="1936"/>
    <lineage>
        <taxon>Bacteria</taxon>
        <taxon>Bacillati</taxon>
        <taxon>Actinomycetota</taxon>
        <taxon>Actinomycetes</taxon>
        <taxon>Kitasatosporales</taxon>
        <taxon>Streptomycetaceae</taxon>
        <taxon>Streptomyces</taxon>
    </lineage>
</organism>
<reference evidence="2 3" key="1">
    <citation type="submission" date="2022-10" db="EMBL/GenBank/DDBJ databases">
        <title>The complete genomes of actinobacterial strains from the NBC collection.</title>
        <authorList>
            <person name="Joergensen T.S."/>
            <person name="Alvarez Arevalo M."/>
            <person name="Sterndorff E.B."/>
            <person name="Faurdal D."/>
            <person name="Vuksanovic O."/>
            <person name="Mourched A.-S."/>
            <person name="Charusanti P."/>
            <person name="Shaw S."/>
            <person name="Blin K."/>
            <person name="Weber T."/>
        </authorList>
    </citation>
    <scope>NUCLEOTIDE SEQUENCE [LARGE SCALE GENOMIC DNA]</scope>
    <source>
        <strain evidence="2 3">NBC_00456</strain>
    </source>
</reference>
<dbReference type="InterPro" id="IPR045608">
    <property type="entry name" value="Trypco2"/>
</dbReference>
<dbReference type="RefSeq" id="WP_328337040.1">
    <property type="nucleotide sequence ID" value="NZ_CP107906.1"/>
</dbReference>
<name>A0ABZ1NLZ9_STRVL</name>
<evidence type="ECO:0000313" key="3">
    <source>
        <dbReference type="Proteomes" id="UP001341259"/>
    </source>
</evidence>
<accession>A0ABZ1NLZ9</accession>
<dbReference type="Pfam" id="PF19631">
    <property type="entry name" value="Trypco2"/>
    <property type="match status" value="1"/>
</dbReference>
<dbReference type="EMBL" id="CP107906">
    <property type="protein sequence ID" value="WUG92625.1"/>
    <property type="molecule type" value="Genomic_DNA"/>
</dbReference>
<evidence type="ECO:0000259" key="1">
    <source>
        <dbReference type="Pfam" id="PF19631"/>
    </source>
</evidence>
<proteinExistence type="predicted"/>
<protein>
    <recommendedName>
        <fullName evidence="1">Trypsin-co-occurring domain-containing protein</fullName>
    </recommendedName>
</protein>
<gene>
    <name evidence="2" type="ORF">OHB29_06105</name>
</gene>
<keyword evidence="3" id="KW-1185">Reference proteome</keyword>
<feature type="domain" description="Trypsin-co-occurring" evidence="1">
    <location>
        <begin position="2"/>
        <end position="79"/>
    </location>
</feature>
<evidence type="ECO:0000313" key="2">
    <source>
        <dbReference type="EMBL" id="WUG92625.1"/>
    </source>
</evidence>
<dbReference type="Proteomes" id="UP001341259">
    <property type="component" value="Chromosome"/>
</dbReference>